<organism evidence="2">
    <name type="scientific">Tanacetum cinerariifolium</name>
    <name type="common">Dalmatian daisy</name>
    <name type="synonym">Chrysanthemum cinerariifolium</name>
    <dbReference type="NCBI Taxonomy" id="118510"/>
    <lineage>
        <taxon>Eukaryota</taxon>
        <taxon>Viridiplantae</taxon>
        <taxon>Streptophyta</taxon>
        <taxon>Embryophyta</taxon>
        <taxon>Tracheophyta</taxon>
        <taxon>Spermatophyta</taxon>
        <taxon>Magnoliopsida</taxon>
        <taxon>eudicotyledons</taxon>
        <taxon>Gunneridae</taxon>
        <taxon>Pentapetalae</taxon>
        <taxon>asterids</taxon>
        <taxon>campanulids</taxon>
        <taxon>Asterales</taxon>
        <taxon>Asteraceae</taxon>
        <taxon>Asteroideae</taxon>
        <taxon>Anthemideae</taxon>
        <taxon>Anthemidinae</taxon>
        <taxon>Tanacetum</taxon>
    </lineage>
</organism>
<evidence type="ECO:0000313" key="2">
    <source>
        <dbReference type="EMBL" id="GFA11845.1"/>
    </source>
</evidence>
<accession>A0A699J4R3</accession>
<protein>
    <recommendedName>
        <fullName evidence="3">Reverse transcriptase domain-containing protein</fullName>
    </recommendedName>
</protein>
<dbReference type="AlphaFoldDB" id="A0A699J4R3"/>
<feature type="compositionally biased region" description="Acidic residues" evidence="1">
    <location>
        <begin position="55"/>
        <end position="66"/>
    </location>
</feature>
<gene>
    <name evidence="2" type="ORF">Tci_583817</name>
</gene>
<evidence type="ECO:0000256" key="1">
    <source>
        <dbReference type="SAM" id="MobiDB-lite"/>
    </source>
</evidence>
<proteinExistence type="predicted"/>
<sequence>MPEDPYAYVEAAMQEPPLPDFILKHVYPEFMPPEDDVVPAEEQPLYVVVSPTADSQEDEGEDEEEKEEHLALADSVPPPAYRTPPLLPILLPTSSPPLLLPSTDCRADVYKVTLPPQKRLCIALELSQRMKDFVTTVRQDTYEIYGRLDDAQDDRLLMSGQLNSLCRDRRSHARTTRLMESEARASLEA</sequence>
<comment type="caution">
    <text evidence="2">The sequence shown here is derived from an EMBL/GenBank/DDBJ whole genome shotgun (WGS) entry which is preliminary data.</text>
</comment>
<reference evidence="2" key="1">
    <citation type="journal article" date="2019" name="Sci. Rep.">
        <title>Draft genome of Tanacetum cinerariifolium, the natural source of mosquito coil.</title>
        <authorList>
            <person name="Yamashiro T."/>
            <person name="Shiraishi A."/>
            <person name="Satake H."/>
            <person name="Nakayama K."/>
        </authorList>
    </citation>
    <scope>NUCLEOTIDE SEQUENCE</scope>
</reference>
<evidence type="ECO:0008006" key="3">
    <source>
        <dbReference type="Google" id="ProtNLM"/>
    </source>
</evidence>
<name>A0A699J4R3_TANCI</name>
<dbReference type="EMBL" id="BKCJ010371686">
    <property type="protein sequence ID" value="GFA11845.1"/>
    <property type="molecule type" value="Genomic_DNA"/>
</dbReference>
<feature type="region of interest" description="Disordered" evidence="1">
    <location>
        <begin position="49"/>
        <end position="77"/>
    </location>
</feature>